<reference evidence="4 5" key="1">
    <citation type="submission" date="2020-08" db="EMBL/GenBank/DDBJ databases">
        <title>A novel species.</title>
        <authorList>
            <person name="Gao J."/>
        </authorList>
    </citation>
    <scope>NUCLEOTIDE SEQUENCE [LARGE SCALE GENOMIC DNA]</scope>
    <source>
        <strain evidence="4 5">CRXT-G-22</strain>
    </source>
</reference>
<evidence type="ECO:0000256" key="1">
    <source>
        <dbReference type="ARBA" id="ARBA00022741"/>
    </source>
</evidence>
<dbReference type="GO" id="GO:0006355">
    <property type="term" value="P:regulation of DNA-templated transcription"/>
    <property type="evidence" value="ECO:0007669"/>
    <property type="project" value="InterPro"/>
</dbReference>
<dbReference type="RefSeq" id="WP_187746438.1">
    <property type="nucleotide sequence ID" value="NZ_CP060828.1"/>
</dbReference>
<dbReference type="SUPFAM" id="SSF48452">
    <property type="entry name" value="TPR-like"/>
    <property type="match status" value="1"/>
</dbReference>
<name>A0A7H0I9D3_9ACTN</name>
<dbReference type="InterPro" id="IPR041664">
    <property type="entry name" value="AAA_16"/>
</dbReference>
<dbReference type="EMBL" id="CP060828">
    <property type="protein sequence ID" value="QNP69399.1"/>
    <property type="molecule type" value="Genomic_DNA"/>
</dbReference>
<dbReference type="PANTHER" id="PTHR16305:SF35">
    <property type="entry name" value="TRANSCRIPTIONAL ACTIVATOR DOMAIN"/>
    <property type="match status" value="1"/>
</dbReference>
<dbReference type="Proteomes" id="UP000516052">
    <property type="component" value="Chromosome"/>
</dbReference>
<dbReference type="AlphaFoldDB" id="A0A7H0I9D3"/>
<dbReference type="SUPFAM" id="SSF46894">
    <property type="entry name" value="C-terminal effector domain of the bipartite response regulators"/>
    <property type="match status" value="1"/>
</dbReference>
<dbReference type="InterPro" id="IPR000792">
    <property type="entry name" value="Tscrpt_reg_LuxR_C"/>
</dbReference>
<dbReference type="CDD" id="cd06170">
    <property type="entry name" value="LuxR_C_like"/>
    <property type="match status" value="1"/>
</dbReference>
<gene>
    <name evidence="4" type="ORF">IAG44_08075</name>
</gene>
<dbReference type="GO" id="GO:0004016">
    <property type="term" value="F:adenylate cyclase activity"/>
    <property type="evidence" value="ECO:0007669"/>
    <property type="project" value="TreeGrafter"/>
</dbReference>
<dbReference type="KEGG" id="sroi:IAG44_08075"/>
<dbReference type="Pfam" id="PF00196">
    <property type="entry name" value="GerE"/>
    <property type="match status" value="1"/>
</dbReference>
<dbReference type="Gene3D" id="3.40.50.300">
    <property type="entry name" value="P-loop containing nucleotide triphosphate hydrolases"/>
    <property type="match status" value="1"/>
</dbReference>
<dbReference type="InterPro" id="IPR036388">
    <property type="entry name" value="WH-like_DNA-bd_sf"/>
</dbReference>
<dbReference type="GO" id="GO:0005737">
    <property type="term" value="C:cytoplasm"/>
    <property type="evidence" value="ECO:0007669"/>
    <property type="project" value="TreeGrafter"/>
</dbReference>
<dbReference type="SMART" id="SM00382">
    <property type="entry name" value="AAA"/>
    <property type="match status" value="1"/>
</dbReference>
<dbReference type="GO" id="GO:0003677">
    <property type="term" value="F:DNA binding"/>
    <property type="evidence" value="ECO:0007669"/>
    <property type="project" value="InterPro"/>
</dbReference>
<dbReference type="Pfam" id="PF13191">
    <property type="entry name" value="AAA_16"/>
    <property type="match status" value="1"/>
</dbReference>
<feature type="domain" description="HTH luxR-type" evidence="3">
    <location>
        <begin position="872"/>
        <end position="937"/>
    </location>
</feature>
<proteinExistence type="predicted"/>
<keyword evidence="1" id="KW-0547">Nucleotide-binding</keyword>
<evidence type="ECO:0000313" key="4">
    <source>
        <dbReference type="EMBL" id="QNP69399.1"/>
    </source>
</evidence>
<dbReference type="InterPro" id="IPR003593">
    <property type="entry name" value="AAA+_ATPase"/>
</dbReference>
<dbReference type="PRINTS" id="PR00038">
    <property type="entry name" value="HTHLUXR"/>
</dbReference>
<dbReference type="InterPro" id="IPR011990">
    <property type="entry name" value="TPR-like_helical_dom_sf"/>
</dbReference>
<dbReference type="InterPro" id="IPR016032">
    <property type="entry name" value="Sig_transdc_resp-reg_C-effctor"/>
</dbReference>
<dbReference type="InterPro" id="IPR027417">
    <property type="entry name" value="P-loop_NTPase"/>
</dbReference>
<dbReference type="PROSITE" id="PS50043">
    <property type="entry name" value="HTH_LUXR_2"/>
    <property type="match status" value="1"/>
</dbReference>
<evidence type="ECO:0000259" key="3">
    <source>
        <dbReference type="PROSITE" id="PS50043"/>
    </source>
</evidence>
<dbReference type="PANTHER" id="PTHR16305">
    <property type="entry name" value="TESTICULAR SOLUBLE ADENYLYL CYCLASE"/>
    <property type="match status" value="1"/>
</dbReference>
<sequence>MTVRRDFKESARCRPDLVIGRDELWASARDQLAGGGSVLLHGPAGIGKSTVLRALATDYGESAHTVLRCSATESESHLPFLALADLFGLVLDEVAPALPAAQRTALESALTGRGESTLQRDGLALRLAVLSALRALAARGPVLVVADDMQWLDPASAELLGFAARRLGDTPVQLLCAVRTEGQEYDRQLRSSPPDTLAIRLNALSRAHVSALLDHRGYTELPRSTVRDIHRTSGGNPLYALELGRALSEMPTAPRPGEPLPVPTSLRALVLSRLDMLSAEARRTLLVASAGARPTLALLHAAGRENAEAETAQAAALGLLATEPEGPAVRFAHPLISAALYAEAPAQDRRAAHAALSTAASDPIERARHLALATTGTDPEVADRLSEAAALARDRGAPSVAASLGLLAARHTPQGATPSPDERRLEAGEDAITAGEADFARDIAHDVLTRATAPADRVRAWMVVIESAGQALGEVDAVFPKVLADAGDDPRLLALVHYQLSWRGLVVDGDFAEARRQAAHAAELAERGGDRRTELMALSLRASTETLMGHADAPATIKKALREPQFADVACHHNGPAMARFRWLMMSDQLPEARTTITALLREVQRRGVVESEVHFQRFLAETELRSGHCGRALDLARESLRLARDSGIGLGASAMLTSMAEASGGDVERALDLAREAAGRAEADGDQMYLSKALASLGYAQLVADDPAGAVHSLRRVRELEQGLGITDPARGRWQGDLAEALVRIGEPAEAQDVIDVTRAHAVRLGRESIIAVLDRAEALVRAARGEHEAAIAQLTSVQDRLAKLGYALEEARAAFALARLRTRRPGPTSYDEAARLLRRCRAVPWLRLVDAALAAPEPQEPPAEVERQPAADALEGLASMERQVAALVMEGATNREIAARLFISVKTVEATLTRVYRKLGIRSRVDIVRLAAGRRAT</sequence>
<dbReference type="GO" id="GO:0005524">
    <property type="term" value="F:ATP binding"/>
    <property type="evidence" value="ECO:0007669"/>
    <property type="project" value="UniProtKB-KW"/>
</dbReference>
<dbReference type="SUPFAM" id="SSF52540">
    <property type="entry name" value="P-loop containing nucleoside triphosphate hydrolases"/>
    <property type="match status" value="1"/>
</dbReference>
<accession>A0A7H0I9D3</accession>
<evidence type="ECO:0000256" key="2">
    <source>
        <dbReference type="ARBA" id="ARBA00022840"/>
    </source>
</evidence>
<dbReference type="Gene3D" id="1.25.40.10">
    <property type="entry name" value="Tetratricopeptide repeat domain"/>
    <property type="match status" value="1"/>
</dbReference>
<protein>
    <submittedName>
        <fullName evidence="4">AAA family ATPase</fullName>
    </submittedName>
</protein>
<keyword evidence="5" id="KW-1185">Reference proteome</keyword>
<dbReference type="SMART" id="SM00421">
    <property type="entry name" value="HTH_LUXR"/>
    <property type="match status" value="1"/>
</dbReference>
<evidence type="ECO:0000313" key="5">
    <source>
        <dbReference type="Proteomes" id="UP000516052"/>
    </source>
</evidence>
<keyword evidence="2" id="KW-0067">ATP-binding</keyword>
<organism evidence="4 5">
    <name type="scientific">Streptomyces roseirectus</name>
    <dbReference type="NCBI Taxonomy" id="2768066"/>
    <lineage>
        <taxon>Bacteria</taxon>
        <taxon>Bacillati</taxon>
        <taxon>Actinomycetota</taxon>
        <taxon>Actinomycetes</taxon>
        <taxon>Kitasatosporales</taxon>
        <taxon>Streptomycetaceae</taxon>
        <taxon>Streptomyces</taxon>
    </lineage>
</organism>
<dbReference type="Gene3D" id="1.10.10.10">
    <property type="entry name" value="Winged helix-like DNA-binding domain superfamily/Winged helix DNA-binding domain"/>
    <property type="match status" value="1"/>
</dbReference>